<dbReference type="Pfam" id="PF08695">
    <property type="entry name" value="Coa1"/>
    <property type="match status" value="1"/>
</dbReference>
<dbReference type="PANTHER" id="PTHR28523">
    <property type="entry name" value="CYTOCHROME C OXIDASE ASSEMBLY FACTOR 1"/>
    <property type="match status" value="1"/>
</dbReference>
<accession>A0A433PT47</accession>
<keyword evidence="1" id="KW-0812">Transmembrane</keyword>
<evidence type="ECO:0000313" key="3">
    <source>
        <dbReference type="Proteomes" id="UP000274822"/>
    </source>
</evidence>
<dbReference type="Proteomes" id="UP000274822">
    <property type="component" value="Unassembled WGS sequence"/>
</dbReference>
<comment type="caution">
    <text evidence="2">The sequence shown here is derived from an EMBL/GenBank/DDBJ whole genome shotgun (WGS) entry which is preliminary data.</text>
</comment>
<name>A0A433PT47_9FUNG</name>
<keyword evidence="1" id="KW-0472">Membrane</keyword>
<dbReference type="AlphaFoldDB" id="A0A433PT47"/>
<protein>
    <recommendedName>
        <fullName evidence="4">Cytochrome oxidase complex assembly protein 1-domain-containing protein</fullName>
    </recommendedName>
</protein>
<gene>
    <name evidence="2" type="ORF">BC938DRAFT_475524</name>
</gene>
<proteinExistence type="predicted"/>
<dbReference type="GO" id="GO:0033617">
    <property type="term" value="P:mitochondrial respiratory chain complex IV assembly"/>
    <property type="evidence" value="ECO:0007669"/>
    <property type="project" value="InterPro"/>
</dbReference>
<reference evidence="2 3" key="1">
    <citation type="journal article" date="2018" name="New Phytol.">
        <title>Phylogenomics of Endogonaceae and evolution of mycorrhizas within Mucoromycota.</title>
        <authorList>
            <person name="Chang Y."/>
            <person name="Desiro A."/>
            <person name="Na H."/>
            <person name="Sandor L."/>
            <person name="Lipzen A."/>
            <person name="Clum A."/>
            <person name="Barry K."/>
            <person name="Grigoriev I.V."/>
            <person name="Martin F.M."/>
            <person name="Stajich J.E."/>
            <person name="Smith M.E."/>
            <person name="Bonito G."/>
            <person name="Spatafora J.W."/>
        </authorList>
    </citation>
    <scope>NUCLEOTIDE SEQUENCE [LARGE SCALE GENOMIC DNA]</scope>
    <source>
        <strain evidence="2 3">AD002</strain>
    </source>
</reference>
<evidence type="ECO:0008006" key="4">
    <source>
        <dbReference type="Google" id="ProtNLM"/>
    </source>
</evidence>
<dbReference type="InterPro" id="IPR014807">
    <property type="entry name" value="Coa1"/>
</dbReference>
<keyword evidence="1" id="KW-1133">Transmembrane helix</keyword>
<organism evidence="2 3">
    <name type="scientific">Jimgerdemannia flammicorona</name>
    <dbReference type="NCBI Taxonomy" id="994334"/>
    <lineage>
        <taxon>Eukaryota</taxon>
        <taxon>Fungi</taxon>
        <taxon>Fungi incertae sedis</taxon>
        <taxon>Mucoromycota</taxon>
        <taxon>Mucoromycotina</taxon>
        <taxon>Endogonomycetes</taxon>
        <taxon>Endogonales</taxon>
        <taxon>Endogonaceae</taxon>
        <taxon>Jimgerdemannia</taxon>
    </lineage>
</organism>
<feature type="transmembrane region" description="Helical" evidence="1">
    <location>
        <begin position="47"/>
        <end position="66"/>
    </location>
</feature>
<dbReference type="EMBL" id="RBNJ01020941">
    <property type="protein sequence ID" value="RUS20644.1"/>
    <property type="molecule type" value="Genomic_DNA"/>
</dbReference>
<evidence type="ECO:0000256" key="1">
    <source>
        <dbReference type="SAM" id="Phobius"/>
    </source>
</evidence>
<keyword evidence="3" id="KW-1185">Reference proteome</keyword>
<sequence>MLIPCLRTLSHSFRPVLLRRPVTTATATAPSPQTRPLPRTTSNRTPLLVALGVVGVGAWIGGIALATNYQRLSSSVVHGTLFTVRYDPCVKELLGEHVDYADSWPWISGSVNHLQGKIDITFTVKGDKGKRAEVHFASRRRRQEWVTLDFSVKTQDGETLQFRNGQLLTDTGEPLVVGEKGVIAST</sequence>
<dbReference type="InterPro" id="IPR042432">
    <property type="entry name" value="Coa1_fungi"/>
</dbReference>
<dbReference type="PANTHER" id="PTHR28523:SF1">
    <property type="entry name" value="CYTOCHROME C OXIDASE ASSEMBLY FACTOR 1"/>
    <property type="match status" value="1"/>
</dbReference>
<evidence type="ECO:0000313" key="2">
    <source>
        <dbReference type="EMBL" id="RUS20644.1"/>
    </source>
</evidence>
<dbReference type="GO" id="GO:0005743">
    <property type="term" value="C:mitochondrial inner membrane"/>
    <property type="evidence" value="ECO:0007669"/>
    <property type="project" value="TreeGrafter"/>
</dbReference>